<reference evidence="6" key="1">
    <citation type="journal article" date="2019" name="Int. J. Syst. Evol. Microbiol.">
        <title>The Global Catalogue of Microorganisms (GCM) 10K type strain sequencing project: providing services to taxonomists for standard genome sequencing and annotation.</title>
        <authorList>
            <consortium name="The Broad Institute Genomics Platform"/>
            <consortium name="The Broad Institute Genome Sequencing Center for Infectious Disease"/>
            <person name="Wu L."/>
            <person name="Ma J."/>
        </authorList>
    </citation>
    <scope>NUCLEOTIDE SEQUENCE [LARGE SCALE GENOMIC DNA]</scope>
    <source>
        <strain evidence="6">CCUG 61485</strain>
    </source>
</reference>
<name>A0ABW3Y4W3_9FLAO</name>
<organism evidence="5 6">
    <name type="scientific">Namhaeicola litoreus</name>
    <dbReference type="NCBI Taxonomy" id="1052145"/>
    <lineage>
        <taxon>Bacteria</taxon>
        <taxon>Pseudomonadati</taxon>
        <taxon>Bacteroidota</taxon>
        <taxon>Flavobacteriia</taxon>
        <taxon>Flavobacteriales</taxon>
        <taxon>Flavobacteriaceae</taxon>
        <taxon>Namhaeicola</taxon>
    </lineage>
</organism>
<keyword evidence="2" id="KW-0238">DNA-binding</keyword>
<dbReference type="Pfam" id="PF08447">
    <property type="entry name" value="PAS_3"/>
    <property type="match status" value="1"/>
</dbReference>
<proteinExistence type="predicted"/>
<keyword evidence="1" id="KW-0805">Transcription regulation</keyword>
<keyword evidence="6" id="KW-1185">Reference proteome</keyword>
<evidence type="ECO:0000313" key="5">
    <source>
        <dbReference type="EMBL" id="MFD1315895.1"/>
    </source>
</evidence>
<dbReference type="InterPro" id="IPR013655">
    <property type="entry name" value="PAS_fold_3"/>
</dbReference>
<dbReference type="SMART" id="SM00421">
    <property type="entry name" value="HTH_LUXR"/>
    <property type="match status" value="1"/>
</dbReference>
<dbReference type="Proteomes" id="UP001597201">
    <property type="component" value="Unassembled WGS sequence"/>
</dbReference>
<evidence type="ECO:0000313" key="6">
    <source>
        <dbReference type="Proteomes" id="UP001597201"/>
    </source>
</evidence>
<dbReference type="Gene3D" id="3.30.450.20">
    <property type="entry name" value="PAS domain"/>
    <property type="match status" value="1"/>
</dbReference>
<dbReference type="InterPro" id="IPR036388">
    <property type="entry name" value="WH-like_DNA-bd_sf"/>
</dbReference>
<dbReference type="SUPFAM" id="SSF46894">
    <property type="entry name" value="C-terminal effector domain of the bipartite response regulators"/>
    <property type="match status" value="1"/>
</dbReference>
<evidence type="ECO:0000256" key="2">
    <source>
        <dbReference type="ARBA" id="ARBA00023125"/>
    </source>
</evidence>
<dbReference type="CDD" id="cd06170">
    <property type="entry name" value="LuxR_C_like"/>
    <property type="match status" value="1"/>
</dbReference>
<dbReference type="PRINTS" id="PR00038">
    <property type="entry name" value="HTHLUXR"/>
</dbReference>
<protein>
    <submittedName>
        <fullName evidence="5">LuxR C-terminal-related transcriptional regulator</fullName>
    </submittedName>
</protein>
<feature type="domain" description="HTH luxR-type" evidence="4">
    <location>
        <begin position="187"/>
        <end position="252"/>
    </location>
</feature>
<dbReference type="Pfam" id="PF00196">
    <property type="entry name" value="GerE"/>
    <property type="match status" value="1"/>
</dbReference>
<accession>A0ABW3Y4W3</accession>
<keyword evidence="3" id="KW-0804">Transcription</keyword>
<evidence type="ECO:0000259" key="4">
    <source>
        <dbReference type="PROSITE" id="PS50043"/>
    </source>
</evidence>
<dbReference type="PANTHER" id="PTHR44688:SF16">
    <property type="entry name" value="DNA-BINDING TRANSCRIPTIONAL ACTIVATOR DEVR_DOSR"/>
    <property type="match status" value="1"/>
</dbReference>
<gene>
    <name evidence="5" type="ORF">ACFQ39_09720</name>
</gene>
<sequence>MDFFEKYKSIFDSETTFSSASIKDHLAKLEEIDSYLPPSQSFFIFINTASSSYEFVSKNFEYSLGYNREEMLKYGAKFWISCLHPEDCENWLKSSQDMMDFTLSKVNLADRKKLVYSYNFRVKTAQGSYVQIVASLTPTHFDEKGKPILGLAHYTIVETEGQSSSCGVKILDENNRYKTLFYKNYFHESLFSKLSQRQVEIVKLLADGKKSKEIAKEIFLSNHTVDGHRRNILKKLGFRSTDELIQHLKSHELNEKHSI</sequence>
<dbReference type="EMBL" id="JBHTMY010000003">
    <property type="protein sequence ID" value="MFD1315895.1"/>
    <property type="molecule type" value="Genomic_DNA"/>
</dbReference>
<dbReference type="PROSITE" id="PS50043">
    <property type="entry name" value="HTH_LUXR_2"/>
    <property type="match status" value="1"/>
</dbReference>
<evidence type="ECO:0000256" key="1">
    <source>
        <dbReference type="ARBA" id="ARBA00023015"/>
    </source>
</evidence>
<dbReference type="PROSITE" id="PS00622">
    <property type="entry name" value="HTH_LUXR_1"/>
    <property type="match status" value="1"/>
</dbReference>
<dbReference type="InterPro" id="IPR035965">
    <property type="entry name" value="PAS-like_dom_sf"/>
</dbReference>
<evidence type="ECO:0000256" key="3">
    <source>
        <dbReference type="ARBA" id="ARBA00023163"/>
    </source>
</evidence>
<dbReference type="InterPro" id="IPR016032">
    <property type="entry name" value="Sig_transdc_resp-reg_C-effctor"/>
</dbReference>
<dbReference type="Gene3D" id="1.10.10.10">
    <property type="entry name" value="Winged helix-like DNA-binding domain superfamily/Winged helix DNA-binding domain"/>
    <property type="match status" value="1"/>
</dbReference>
<dbReference type="InterPro" id="IPR000792">
    <property type="entry name" value="Tscrpt_reg_LuxR_C"/>
</dbReference>
<dbReference type="PANTHER" id="PTHR44688">
    <property type="entry name" value="DNA-BINDING TRANSCRIPTIONAL ACTIVATOR DEVR_DOSR"/>
    <property type="match status" value="1"/>
</dbReference>
<dbReference type="SUPFAM" id="SSF55785">
    <property type="entry name" value="PYP-like sensor domain (PAS domain)"/>
    <property type="match status" value="1"/>
</dbReference>
<comment type="caution">
    <text evidence="5">The sequence shown here is derived from an EMBL/GenBank/DDBJ whole genome shotgun (WGS) entry which is preliminary data.</text>
</comment>